<accession>A0A2P6V1H9</accession>
<dbReference type="InterPro" id="IPR025527">
    <property type="entry name" value="HUWE1/Rev1_UBM"/>
</dbReference>
<dbReference type="GO" id="GO:0005634">
    <property type="term" value="C:nucleus"/>
    <property type="evidence" value="ECO:0007669"/>
    <property type="project" value="UniProtKB-SubCell"/>
</dbReference>
<dbReference type="GO" id="GO:0005657">
    <property type="term" value="C:replication fork"/>
    <property type="evidence" value="ECO:0007669"/>
    <property type="project" value="TreeGrafter"/>
</dbReference>
<keyword evidence="5" id="KW-0227">DNA damage</keyword>
<dbReference type="InterPro" id="IPR052230">
    <property type="entry name" value="DNA_polymerase_eta"/>
</dbReference>
<evidence type="ECO:0000256" key="1">
    <source>
        <dbReference type="ARBA" id="ARBA00004123"/>
    </source>
</evidence>
<dbReference type="Pfam" id="PF11799">
    <property type="entry name" value="IMS_C"/>
    <property type="match status" value="1"/>
</dbReference>
<dbReference type="InterPro" id="IPR043128">
    <property type="entry name" value="Rev_trsase/Diguanyl_cyclase"/>
</dbReference>
<keyword evidence="2" id="KW-0808">Transferase</keyword>
<dbReference type="GO" id="GO:0046872">
    <property type="term" value="F:metal ion binding"/>
    <property type="evidence" value="ECO:0007669"/>
    <property type="project" value="UniProtKB-KW"/>
</dbReference>
<evidence type="ECO:0000313" key="13">
    <source>
        <dbReference type="Proteomes" id="UP000239649"/>
    </source>
</evidence>
<dbReference type="AlphaFoldDB" id="A0A2P6V1H9"/>
<evidence type="ECO:0000256" key="7">
    <source>
        <dbReference type="ARBA" id="ARBA00023204"/>
    </source>
</evidence>
<feature type="domain" description="UmuC" evidence="11">
    <location>
        <begin position="1"/>
        <end position="204"/>
    </location>
</feature>
<dbReference type="Gene3D" id="3.30.1490.100">
    <property type="entry name" value="DNA polymerase, Y-family, little finger domain"/>
    <property type="match status" value="1"/>
</dbReference>
<dbReference type="EMBL" id="LHPF02000045">
    <property type="protein sequence ID" value="PSC67940.1"/>
    <property type="molecule type" value="Genomic_DNA"/>
</dbReference>
<keyword evidence="3" id="KW-0548">Nucleotidyltransferase</keyword>
<feature type="compositionally biased region" description="Low complexity" evidence="10">
    <location>
        <begin position="478"/>
        <end position="498"/>
    </location>
</feature>
<dbReference type="Proteomes" id="UP000239649">
    <property type="component" value="Unassembled WGS sequence"/>
</dbReference>
<comment type="subcellular location">
    <subcellularLocation>
        <location evidence="1">Nucleus</location>
    </subcellularLocation>
</comment>
<name>A0A2P6V1H9_9CHLO</name>
<sequence length="999" mass="105448">MNASNGSLIAVSYEARAAGVTRNMRGNEARAACPEINLVQVPTAHGKADLTLYRAEGKRVLDILARLARTERASIDECYLDLTEEAQRRLAEGGGVPPPPLHPEQVHVMLEGTSAGAAAWWHRPDEAWGPGERLLAAAAAVVADLREAVQRELGYSCSAGVAHTKLLAKLCSGLHKPAQQTVLPAAAVPALLVPLPIPKLRGLGGKFGETVMSELGIETVGQLAATPFARLEAAFGEKEARWLAGLAVGVTDDAVEERKLAKSVSCGKTFRGRHALRDLDAVRSWLLELGGELSERLEADREANNRVPQLLTVNFASTLPWGPAPGGGVQAVAGHHSTSRSCPLRKPTADAIADDATALVRRWAGEQGSGWSIASLYLGASNFVPVQSAASAITRFFKPAAGAAASTAGSGASEGELQRQQAQGGQAPPQQREQQQQQQQQQQQHQQQRREHEQTAPQQQAQQALPPPRAQKHEVEPGGPSDSAADAGAAAGPNAGGATWQAGSARRQQPPPALQPPPQQQPQQQQQRNGTAPGASVPAAEPGGIDESVLAELPPELQREIRAQLKMEEMRQRMGGSGGGKGDGGGGGGKGAGGKRPSAAAGGAQQQQRIDTLLKGKRPKRPGASPAPSDGERCAAELWAKAEDVELPPADGEADDQPATKIVYANNGTAVEFARGTMIGYARMTGPCDPPAAIGVELTTGIQEGLPNGKMVLHYLPFFKDEAPGWNPFPVAEVDWAPNGHEAPGWVGGRSGRVRSLVRRARRCWQALDAAPLDSGMYTVPHWDFHFYLTPKEEIDMIKPGTFSPPPTSPCTGNHYVNTQSPEFGALMTGGNAEEAWNETWIWGAYDCEISFFEVMAKRAWLADSPSLCSPIPNMPTEFSIAGYKPSTYCVITTDETTLIELRDFKWYDAACTSGMWAPASYLSLPPGSPPLEAECIAPKMGAAGTPTGTPMATPAPAPTPSAASRTTVGALAALAAVAVALLALRHLEQLSASVRGCV</sequence>
<protein>
    <recommendedName>
        <fullName evidence="9">DNA polymerase eta</fullName>
    </recommendedName>
</protein>
<dbReference type="PANTHER" id="PTHR45873:SF1">
    <property type="entry name" value="DNA POLYMERASE ETA"/>
    <property type="match status" value="1"/>
</dbReference>
<evidence type="ECO:0000256" key="5">
    <source>
        <dbReference type="ARBA" id="ARBA00022763"/>
    </source>
</evidence>
<dbReference type="InterPro" id="IPR001126">
    <property type="entry name" value="UmuC"/>
</dbReference>
<dbReference type="Pfam" id="PF21704">
    <property type="entry name" value="POLH-Rev1_HhH"/>
    <property type="match status" value="1"/>
</dbReference>
<evidence type="ECO:0000256" key="6">
    <source>
        <dbReference type="ARBA" id="ARBA00022842"/>
    </source>
</evidence>
<evidence type="ECO:0000313" key="12">
    <source>
        <dbReference type="EMBL" id="PSC67940.1"/>
    </source>
</evidence>
<dbReference type="GO" id="GO:0006281">
    <property type="term" value="P:DNA repair"/>
    <property type="evidence" value="ECO:0007669"/>
    <property type="project" value="UniProtKB-KW"/>
</dbReference>
<dbReference type="Gene3D" id="1.10.150.20">
    <property type="entry name" value="5' to 3' exonuclease, C-terminal subdomain"/>
    <property type="match status" value="1"/>
</dbReference>
<dbReference type="GO" id="GO:0042276">
    <property type="term" value="P:error-prone translesion synthesis"/>
    <property type="evidence" value="ECO:0007669"/>
    <property type="project" value="TreeGrafter"/>
</dbReference>
<dbReference type="Pfam" id="PF00817">
    <property type="entry name" value="IMS"/>
    <property type="match status" value="1"/>
</dbReference>
<feature type="region of interest" description="Disordered" evidence="10">
    <location>
        <begin position="405"/>
        <end position="632"/>
    </location>
</feature>
<evidence type="ECO:0000256" key="8">
    <source>
        <dbReference type="ARBA" id="ARBA00023242"/>
    </source>
</evidence>
<evidence type="ECO:0000256" key="10">
    <source>
        <dbReference type="SAM" id="MobiDB-lite"/>
    </source>
</evidence>
<dbReference type="GO" id="GO:0009314">
    <property type="term" value="P:response to radiation"/>
    <property type="evidence" value="ECO:0007669"/>
    <property type="project" value="TreeGrafter"/>
</dbReference>
<dbReference type="STRING" id="554055.A0A2P6V1H9"/>
<evidence type="ECO:0000259" key="11">
    <source>
        <dbReference type="PROSITE" id="PS50173"/>
    </source>
</evidence>
<dbReference type="GO" id="GO:0035861">
    <property type="term" value="C:site of double-strand break"/>
    <property type="evidence" value="ECO:0007669"/>
    <property type="project" value="TreeGrafter"/>
</dbReference>
<dbReference type="SUPFAM" id="SSF100879">
    <property type="entry name" value="Lesion bypass DNA polymerase (Y-family), little finger domain"/>
    <property type="match status" value="1"/>
</dbReference>
<dbReference type="OrthoDB" id="5723at2759"/>
<dbReference type="Gene3D" id="3.30.70.270">
    <property type="match status" value="1"/>
</dbReference>
<dbReference type="PROSITE" id="PS50173">
    <property type="entry name" value="UMUC"/>
    <property type="match status" value="1"/>
</dbReference>
<keyword evidence="6" id="KW-0460">Magnesium</keyword>
<dbReference type="InterPro" id="IPR017961">
    <property type="entry name" value="DNA_pol_Y-fam_little_finger"/>
</dbReference>
<keyword evidence="13" id="KW-1185">Reference proteome</keyword>
<dbReference type="InterPro" id="IPR036775">
    <property type="entry name" value="DNA_pol_Y-fam_lit_finger_sf"/>
</dbReference>
<keyword evidence="8" id="KW-0539">Nucleus</keyword>
<feature type="compositionally biased region" description="Pro residues" evidence="10">
    <location>
        <begin position="509"/>
        <end position="520"/>
    </location>
</feature>
<feature type="compositionally biased region" description="Low complexity" evidence="10">
    <location>
        <begin position="455"/>
        <end position="464"/>
    </location>
</feature>
<dbReference type="Gene3D" id="6.10.250.1630">
    <property type="match status" value="1"/>
</dbReference>
<dbReference type="SUPFAM" id="SSF56672">
    <property type="entry name" value="DNA/RNA polymerases"/>
    <property type="match status" value="1"/>
</dbReference>
<feature type="compositionally biased region" description="Gly residues" evidence="10">
    <location>
        <begin position="575"/>
        <end position="594"/>
    </location>
</feature>
<comment type="caution">
    <text evidence="12">The sequence shown here is derived from an EMBL/GenBank/DDBJ whole genome shotgun (WGS) entry which is preliminary data.</text>
</comment>
<dbReference type="InterPro" id="IPR043502">
    <property type="entry name" value="DNA/RNA_pol_sf"/>
</dbReference>
<proteinExistence type="predicted"/>
<evidence type="ECO:0000256" key="2">
    <source>
        <dbReference type="ARBA" id="ARBA00022679"/>
    </source>
</evidence>
<keyword evidence="4" id="KW-0479">Metal-binding</keyword>
<dbReference type="FunFam" id="3.40.1170.60:FF:000003">
    <property type="entry name" value="DNA polymerase eta"/>
    <property type="match status" value="1"/>
</dbReference>
<reference evidence="12 13" key="1">
    <citation type="journal article" date="2018" name="Plant J.">
        <title>Genome sequences of Chlorella sorokiniana UTEX 1602 and Micractinium conductrix SAG 241.80: implications to maltose excretion by a green alga.</title>
        <authorList>
            <person name="Arriola M.B."/>
            <person name="Velmurugan N."/>
            <person name="Zhang Y."/>
            <person name="Plunkett M.H."/>
            <person name="Hondzo H."/>
            <person name="Barney B.M."/>
        </authorList>
    </citation>
    <scope>NUCLEOTIDE SEQUENCE [LARGE SCALE GENOMIC DNA]</scope>
    <source>
        <strain evidence="12 13">SAG 241.80</strain>
    </source>
</reference>
<feature type="compositionally biased region" description="Low complexity" evidence="10">
    <location>
        <begin position="595"/>
        <end position="608"/>
    </location>
</feature>
<dbReference type="Pfam" id="PF14377">
    <property type="entry name" value="UBM"/>
    <property type="match status" value="1"/>
</dbReference>
<evidence type="ECO:0000256" key="4">
    <source>
        <dbReference type="ARBA" id="ARBA00022723"/>
    </source>
</evidence>
<dbReference type="GO" id="GO:0003684">
    <property type="term" value="F:damaged DNA binding"/>
    <property type="evidence" value="ECO:0007669"/>
    <property type="project" value="InterPro"/>
</dbReference>
<evidence type="ECO:0000256" key="9">
    <source>
        <dbReference type="ARBA" id="ARBA00044975"/>
    </source>
</evidence>
<dbReference type="PANTHER" id="PTHR45873">
    <property type="entry name" value="DNA POLYMERASE ETA"/>
    <property type="match status" value="1"/>
</dbReference>
<keyword evidence="7" id="KW-0234">DNA repair</keyword>
<organism evidence="12 13">
    <name type="scientific">Micractinium conductrix</name>
    <dbReference type="NCBI Taxonomy" id="554055"/>
    <lineage>
        <taxon>Eukaryota</taxon>
        <taxon>Viridiplantae</taxon>
        <taxon>Chlorophyta</taxon>
        <taxon>core chlorophytes</taxon>
        <taxon>Trebouxiophyceae</taxon>
        <taxon>Chlorellales</taxon>
        <taxon>Chlorellaceae</taxon>
        <taxon>Chlorella clade</taxon>
        <taxon>Micractinium</taxon>
    </lineage>
</organism>
<dbReference type="Gene3D" id="3.40.1170.60">
    <property type="match status" value="1"/>
</dbReference>
<dbReference type="GO" id="GO:0003887">
    <property type="term" value="F:DNA-directed DNA polymerase activity"/>
    <property type="evidence" value="ECO:0007669"/>
    <property type="project" value="TreeGrafter"/>
</dbReference>
<evidence type="ECO:0000256" key="3">
    <source>
        <dbReference type="ARBA" id="ARBA00022695"/>
    </source>
</evidence>
<gene>
    <name evidence="12" type="ORF">C2E20_8447</name>
</gene>
<feature type="compositionally biased region" description="Basic and acidic residues" evidence="10">
    <location>
        <begin position="557"/>
        <end position="572"/>
    </location>
</feature>
<feature type="compositionally biased region" description="Low complexity" evidence="10">
    <location>
        <begin position="405"/>
        <end position="446"/>
    </location>
</feature>